<keyword evidence="3" id="KW-1185">Reference proteome</keyword>
<dbReference type="Proteomes" id="UP000030748">
    <property type="component" value="Unassembled WGS sequence"/>
</dbReference>
<proteinExistence type="predicted"/>
<accession>A0A022QLS9</accession>
<sequence length="155" mass="17428">MPPDSEIVVEFMHTDDLEICTQTNEPIVVQKGSEENEENQHISAPNSHQKIGRGKGLQEVEALTATKKKGPKKNVTFKEDDKKEANNNNNLLSPDEEAKKANNNGGSHEETKEKPPRHWGPLLSVASNINEKSDAFINRKKKAMRRNYTLDPEKS</sequence>
<reference evidence="2 3" key="1">
    <citation type="journal article" date="2013" name="Proc. Natl. Acad. Sci. U.S.A.">
        <title>Fine-scale variation in meiotic recombination in Mimulus inferred from population shotgun sequencing.</title>
        <authorList>
            <person name="Hellsten U."/>
            <person name="Wright K.M."/>
            <person name="Jenkins J."/>
            <person name="Shu S."/>
            <person name="Yuan Y."/>
            <person name="Wessler S.R."/>
            <person name="Schmutz J."/>
            <person name="Willis J.H."/>
            <person name="Rokhsar D.S."/>
        </authorList>
    </citation>
    <scope>NUCLEOTIDE SEQUENCE [LARGE SCALE GENOMIC DNA]</scope>
    <source>
        <strain evidence="3">cv. DUN x IM62</strain>
    </source>
</reference>
<gene>
    <name evidence="2" type="ORF">MIMGU_mgv1a022861mg</name>
</gene>
<evidence type="ECO:0000313" key="3">
    <source>
        <dbReference type="Proteomes" id="UP000030748"/>
    </source>
</evidence>
<name>A0A022QLS9_ERYGU</name>
<feature type="region of interest" description="Disordered" evidence="1">
    <location>
        <begin position="30"/>
        <end position="155"/>
    </location>
</feature>
<protein>
    <submittedName>
        <fullName evidence="2">Uncharacterized protein</fullName>
    </submittedName>
</protein>
<dbReference type="EMBL" id="KI631369">
    <property type="protein sequence ID" value="EYU28549.1"/>
    <property type="molecule type" value="Genomic_DNA"/>
</dbReference>
<evidence type="ECO:0000256" key="1">
    <source>
        <dbReference type="SAM" id="MobiDB-lite"/>
    </source>
</evidence>
<dbReference type="eggNOG" id="ENOG502SDZN">
    <property type="taxonomic scope" value="Eukaryota"/>
</dbReference>
<feature type="compositionally biased region" description="Basic and acidic residues" evidence="1">
    <location>
        <begin position="76"/>
        <end position="85"/>
    </location>
</feature>
<feature type="compositionally biased region" description="Basic and acidic residues" evidence="1">
    <location>
        <begin position="107"/>
        <end position="116"/>
    </location>
</feature>
<evidence type="ECO:0000313" key="2">
    <source>
        <dbReference type="EMBL" id="EYU28549.1"/>
    </source>
</evidence>
<dbReference type="AlphaFoldDB" id="A0A022QLS9"/>
<organism evidence="2 3">
    <name type="scientific">Erythranthe guttata</name>
    <name type="common">Yellow monkey flower</name>
    <name type="synonym">Mimulus guttatus</name>
    <dbReference type="NCBI Taxonomy" id="4155"/>
    <lineage>
        <taxon>Eukaryota</taxon>
        <taxon>Viridiplantae</taxon>
        <taxon>Streptophyta</taxon>
        <taxon>Embryophyta</taxon>
        <taxon>Tracheophyta</taxon>
        <taxon>Spermatophyta</taxon>
        <taxon>Magnoliopsida</taxon>
        <taxon>eudicotyledons</taxon>
        <taxon>Gunneridae</taxon>
        <taxon>Pentapetalae</taxon>
        <taxon>asterids</taxon>
        <taxon>lamiids</taxon>
        <taxon>Lamiales</taxon>
        <taxon>Phrymaceae</taxon>
        <taxon>Erythranthe</taxon>
    </lineage>
</organism>